<keyword evidence="2" id="KW-1133">Transmembrane helix</keyword>
<feature type="transmembrane region" description="Helical" evidence="2">
    <location>
        <begin position="185"/>
        <end position="207"/>
    </location>
</feature>
<comment type="caution">
    <text evidence="3">The sequence shown here is derived from an EMBL/GenBank/DDBJ whole genome shotgun (WGS) entry which is preliminary data.</text>
</comment>
<evidence type="ECO:0000256" key="2">
    <source>
        <dbReference type="SAM" id="Phobius"/>
    </source>
</evidence>
<protein>
    <recommendedName>
        <fullName evidence="5">DUF4190 domain-containing protein</fullName>
    </recommendedName>
</protein>
<feature type="region of interest" description="Disordered" evidence="1">
    <location>
        <begin position="1"/>
        <end position="24"/>
    </location>
</feature>
<evidence type="ECO:0008006" key="5">
    <source>
        <dbReference type="Google" id="ProtNLM"/>
    </source>
</evidence>
<evidence type="ECO:0000313" key="3">
    <source>
        <dbReference type="EMBL" id="MFC4109864.1"/>
    </source>
</evidence>
<feature type="compositionally biased region" description="Pro residues" evidence="1">
    <location>
        <begin position="80"/>
        <end position="89"/>
    </location>
</feature>
<dbReference type="Proteomes" id="UP001595868">
    <property type="component" value="Unassembled WGS sequence"/>
</dbReference>
<dbReference type="RefSeq" id="WP_377551814.1">
    <property type="nucleotide sequence ID" value="NZ_JBHSBN010000029.1"/>
</dbReference>
<feature type="compositionally biased region" description="Low complexity" evidence="1">
    <location>
        <begin position="90"/>
        <end position="104"/>
    </location>
</feature>
<feature type="compositionally biased region" description="Pro residues" evidence="1">
    <location>
        <begin position="1"/>
        <end position="19"/>
    </location>
</feature>
<keyword evidence="4" id="KW-1185">Reference proteome</keyword>
<gene>
    <name evidence="3" type="ORF">ACFOX0_28535</name>
</gene>
<feature type="compositionally biased region" description="Basic and acidic residues" evidence="1">
    <location>
        <begin position="58"/>
        <end position="76"/>
    </location>
</feature>
<keyword evidence="2" id="KW-0472">Membrane</keyword>
<keyword evidence="2" id="KW-0812">Transmembrane</keyword>
<sequence length="277" mass="29008">MDPSPPDEPAIIPSTPPEQPSTLRERLDTARRLAAGAGLRATEAGRRAADIGKVGLSRAEEQVRRKLDERAAHRDQSVQPTPPTTPVRPTPLLAQPTYPAQQTPSPAPPIQPDPPVQQWVVPPPPAPLPTTRPAAYGEIAPFRPAQPPAPHHSPAPAPQILTPVPVPAPVPAAPVTTPPARRPRMVNGAVIAALIVAVVFPPAGLGLAKSARRECREEGRPGAGLALLAHVVAALGTCLLVLVVLTLFSAFTYGVVQVGNGLSSIGTLFEWIGRLFG</sequence>
<feature type="region of interest" description="Disordered" evidence="1">
    <location>
        <begin position="58"/>
        <end position="128"/>
    </location>
</feature>
<evidence type="ECO:0000256" key="1">
    <source>
        <dbReference type="SAM" id="MobiDB-lite"/>
    </source>
</evidence>
<proteinExistence type="predicted"/>
<reference evidence="4" key="1">
    <citation type="journal article" date="2019" name="Int. J. Syst. Evol. Microbiol.">
        <title>The Global Catalogue of Microorganisms (GCM) 10K type strain sequencing project: providing services to taxonomists for standard genome sequencing and annotation.</title>
        <authorList>
            <consortium name="The Broad Institute Genomics Platform"/>
            <consortium name="The Broad Institute Genome Sequencing Center for Infectious Disease"/>
            <person name="Wu L."/>
            <person name="Ma J."/>
        </authorList>
    </citation>
    <scope>NUCLEOTIDE SEQUENCE [LARGE SCALE GENOMIC DNA]</scope>
    <source>
        <strain evidence="4">2902at01</strain>
    </source>
</reference>
<feature type="compositionally biased region" description="Pro residues" evidence="1">
    <location>
        <begin position="105"/>
        <end position="128"/>
    </location>
</feature>
<name>A0ABV8KUM0_9ACTN</name>
<evidence type="ECO:0000313" key="4">
    <source>
        <dbReference type="Proteomes" id="UP001595868"/>
    </source>
</evidence>
<organism evidence="3 4">
    <name type="scientific">Micromonospora zhanjiangensis</name>
    <dbReference type="NCBI Taxonomy" id="1522057"/>
    <lineage>
        <taxon>Bacteria</taxon>
        <taxon>Bacillati</taxon>
        <taxon>Actinomycetota</taxon>
        <taxon>Actinomycetes</taxon>
        <taxon>Micromonosporales</taxon>
        <taxon>Micromonosporaceae</taxon>
        <taxon>Micromonospora</taxon>
    </lineage>
</organism>
<dbReference type="EMBL" id="JBHSBN010000029">
    <property type="protein sequence ID" value="MFC4109864.1"/>
    <property type="molecule type" value="Genomic_DNA"/>
</dbReference>
<feature type="transmembrane region" description="Helical" evidence="2">
    <location>
        <begin position="227"/>
        <end position="253"/>
    </location>
</feature>
<accession>A0ABV8KUM0</accession>